<proteinExistence type="predicted"/>
<accession>A0A0F9GY13</accession>
<name>A0A0F9GY13_9ZZZZ</name>
<reference evidence="1" key="1">
    <citation type="journal article" date="2015" name="Nature">
        <title>Complex archaea that bridge the gap between prokaryotes and eukaryotes.</title>
        <authorList>
            <person name="Spang A."/>
            <person name="Saw J.H."/>
            <person name="Jorgensen S.L."/>
            <person name="Zaremba-Niedzwiedzka K."/>
            <person name="Martijn J."/>
            <person name="Lind A.E."/>
            <person name="van Eijk R."/>
            <person name="Schleper C."/>
            <person name="Guy L."/>
            <person name="Ettema T.J."/>
        </authorList>
    </citation>
    <scope>NUCLEOTIDE SEQUENCE</scope>
</reference>
<dbReference type="EMBL" id="LAZR01018640">
    <property type="protein sequence ID" value="KKL95586.1"/>
    <property type="molecule type" value="Genomic_DNA"/>
</dbReference>
<dbReference type="AlphaFoldDB" id="A0A0F9GY13"/>
<protein>
    <submittedName>
        <fullName evidence="1">Uncharacterized protein</fullName>
    </submittedName>
</protein>
<evidence type="ECO:0000313" key="1">
    <source>
        <dbReference type="EMBL" id="KKL95586.1"/>
    </source>
</evidence>
<sequence>MTQTYKLLGLLDTFKQVKADLLDFQKSYPDLADQFVGTQRIVEQSIAAIEKVNE</sequence>
<organism evidence="1">
    <name type="scientific">marine sediment metagenome</name>
    <dbReference type="NCBI Taxonomy" id="412755"/>
    <lineage>
        <taxon>unclassified sequences</taxon>
        <taxon>metagenomes</taxon>
        <taxon>ecological metagenomes</taxon>
    </lineage>
</organism>
<gene>
    <name evidence="1" type="ORF">LCGC14_1853120</name>
</gene>
<comment type="caution">
    <text evidence="1">The sequence shown here is derived from an EMBL/GenBank/DDBJ whole genome shotgun (WGS) entry which is preliminary data.</text>
</comment>